<dbReference type="GO" id="GO:0051999">
    <property type="term" value="P:mannosyl-inositol phosphorylceramide biosynthetic process"/>
    <property type="evidence" value="ECO:0007669"/>
    <property type="project" value="TreeGrafter"/>
</dbReference>
<reference evidence="2 3" key="1">
    <citation type="submission" date="2019-03" db="EMBL/GenBank/DDBJ databases">
        <title>Genomic Encyclopedia of Type Strains, Phase IV (KMG-IV): sequencing the most valuable type-strain genomes for metagenomic binning, comparative biology and taxonomic classification.</title>
        <authorList>
            <person name="Goeker M."/>
        </authorList>
    </citation>
    <scope>NUCLEOTIDE SEQUENCE [LARGE SCALE GENOMIC DNA]</scope>
    <source>
        <strain evidence="2 3">DSM 29487</strain>
    </source>
</reference>
<gene>
    <name evidence="2" type="ORF">EDD60_105109</name>
</gene>
<keyword evidence="3" id="KW-1185">Reference proteome</keyword>
<dbReference type="GO" id="GO:0000030">
    <property type="term" value="F:mannosyltransferase activity"/>
    <property type="evidence" value="ECO:0007669"/>
    <property type="project" value="TreeGrafter"/>
</dbReference>
<keyword evidence="1 2" id="KW-0808">Transferase</keyword>
<dbReference type="GeneID" id="98914930"/>
<dbReference type="InterPro" id="IPR051706">
    <property type="entry name" value="Glycosyltransferase_domain"/>
</dbReference>
<dbReference type="RefSeq" id="WP_066450718.1">
    <property type="nucleotide sequence ID" value="NZ_JANKBF010000008.1"/>
</dbReference>
<accession>A0A4R3Z6D6</accession>
<dbReference type="SUPFAM" id="SSF53448">
    <property type="entry name" value="Nucleotide-diphospho-sugar transferases"/>
    <property type="match status" value="1"/>
</dbReference>
<proteinExistence type="predicted"/>
<evidence type="ECO:0000313" key="2">
    <source>
        <dbReference type="EMBL" id="TCW01005.1"/>
    </source>
</evidence>
<comment type="caution">
    <text evidence="2">The sequence shown here is derived from an EMBL/GenBank/DDBJ whole genome shotgun (WGS) entry which is preliminary data.</text>
</comment>
<dbReference type="InterPro" id="IPR029044">
    <property type="entry name" value="Nucleotide-diphossugar_trans"/>
</dbReference>
<dbReference type="Proteomes" id="UP000295515">
    <property type="component" value="Unassembled WGS sequence"/>
</dbReference>
<dbReference type="AlphaFoldDB" id="A0A4R3Z6D6"/>
<dbReference type="Pfam" id="PF04488">
    <property type="entry name" value="Gly_transf_sug"/>
    <property type="match status" value="1"/>
</dbReference>
<organism evidence="2 3">
    <name type="scientific">Longibaculum muris</name>
    <dbReference type="NCBI Taxonomy" id="1796628"/>
    <lineage>
        <taxon>Bacteria</taxon>
        <taxon>Bacillati</taxon>
        <taxon>Bacillota</taxon>
        <taxon>Erysipelotrichia</taxon>
        <taxon>Erysipelotrichales</taxon>
        <taxon>Coprobacillaceae</taxon>
        <taxon>Longibaculum</taxon>
    </lineage>
</organism>
<dbReference type="PANTHER" id="PTHR32385">
    <property type="entry name" value="MANNOSYL PHOSPHORYLINOSITOL CERAMIDE SYNTHASE"/>
    <property type="match status" value="1"/>
</dbReference>
<dbReference type="InterPro" id="IPR007577">
    <property type="entry name" value="GlycoTrfase_DXD_sugar-bd_CS"/>
</dbReference>
<sequence>MIPKIIHYCWFGPNPLPESAKFYINSWKKYLPDYELVLWNEKNFCISSIPYVKEAYESKKFAFVTDYVRLYALYHYGGIYMDTDVEVLKNLDVFLTHKSFSGFESPNQIPTGIMGSEKELPIFKELLSYYDDKHFIDENGNLDLTTNVDIITNIMLKKGLIPNNTYQEVENFTLYSKEVFCPMKRAFGEKYTNDTYTIHHFEGSWLPEEERIRRSKKTVLFKQKIILSIRRFLLSTIGRKNLDRIKKWCGR</sequence>
<protein>
    <submittedName>
        <fullName evidence="2">Glycosyl transferase-like sugar-binding protein</fullName>
    </submittedName>
</protein>
<dbReference type="EMBL" id="SMCQ01000005">
    <property type="protein sequence ID" value="TCW01005.1"/>
    <property type="molecule type" value="Genomic_DNA"/>
</dbReference>
<evidence type="ECO:0000256" key="1">
    <source>
        <dbReference type="ARBA" id="ARBA00022679"/>
    </source>
</evidence>
<name>A0A4R3Z6D6_9FIRM</name>
<dbReference type="PANTHER" id="PTHR32385:SF15">
    <property type="entry name" value="INOSITOL PHOSPHOCERAMIDE MANNOSYLTRANSFERASE 1"/>
    <property type="match status" value="1"/>
</dbReference>
<dbReference type="Gene3D" id="3.90.550.20">
    <property type="match status" value="1"/>
</dbReference>
<evidence type="ECO:0000313" key="3">
    <source>
        <dbReference type="Proteomes" id="UP000295515"/>
    </source>
</evidence>
<dbReference type="GO" id="GO:0016020">
    <property type="term" value="C:membrane"/>
    <property type="evidence" value="ECO:0007669"/>
    <property type="project" value="GOC"/>
</dbReference>